<dbReference type="InterPro" id="IPR008250">
    <property type="entry name" value="ATPase_P-typ_transduc_dom_A_sf"/>
</dbReference>
<dbReference type="PROSITE" id="PS50846">
    <property type="entry name" value="HMA_2"/>
    <property type="match status" value="1"/>
</dbReference>
<dbReference type="GO" id="GO:0019829">
    <property type="term" value="F:ATPase-coupled monoatomic cation transmembrane transporter activity"/>
    <property type="evidence" value="ECO:0007669"/>
    <property type="project" value="InterPro"/>
</dbReference>
<dbReference type="InterPro" id="IPR001757">
    <property type="entry name" value="P_typ_ATPase"/>
</dbReference>
<evidence type="ECO:0000256" key="7">
    <source>
        <dbReference type="ARBA" id="ARBA00022967"/>
    </source>
</evidence>
<keyword evidence="6 10" id="KW-0067">ATP-binding</keyword>
<dbReference type="InterPro" id="IPR023299">
    <property type="entry name" value="ATPase_P-typ_cyto_dom_N"/>
</dbReference>
<dbReference type="InterPro" id="IPR036163">
    <property type="entry name" value="HMA_dom_sf"/>
</dbReference>
<evidence type="ECO:0000256" key="8">
    <source>
        <dbReference type="ARBA" id="ARBA00022989"/>
    </source>
</evidence>
<feature type="compositionally biased region" description="Basic and acidic residues" evidence="11">
    <location>
        <begin position="348"/>
        <end position="359"/>
    </location>
</feature>
<accession>A0A7S3Q154</accession>
<feature type="domain" description="HMA" evidence="12">
    <location>
        <begin position="266"/>
        <end position="333"/>
    </location>
</feature>
<dbReference type="GO" id="GO:0046872">
    <property type="term" value="F:metal ion binding"/>
    <property type="evidence" value="ECO:0007669"/>
    <property type="project" value="UniProtKB-KW"/>
</dbReference>
<dbReference type="Gene3D" id="3.30.70.100">
    <property type="match status" value="1"/>
</dbReference>
<dbReference type="Pfam" id="PF00702">
    <property type="entry name" value="Hydrolase"/>
    <property type="match status" value="1"/>
</dbReference>
<dbReference type="SUPFAM" id="SSF56784">
    <property type="entry name" value="HAD-like"/>
    <property type="match status" value="1"/>
</dbReference>
<dbReference type="InterPro" id="IPR044492">
    <property type="entry name" value="P_typ_ATPase_HD_dom"/>
</dbReference>
<keyword evidence="5 10" id="KW-0547">Nucleotide-binding</keyword>
<feature type="transmembrane region" description="Helical" evidence="10">
    <location>
        <begin position="749"/>
        <end position="774"/>
    </location>
</feature>
<keyword evidence="4 10" id="KW-0479">Metal-binding</keyword>
<dbReference type="AlphaFoldDB" id="A0A7S3Q154"/>
<dbReference type="InterPro" id="IPR059000">
    <property type="entry name" value="ATPase_P-type_domA"/>
</dbReference>
<name>A0A7S3Q154_9STRA</name>
<dbReference type="Gene3D" id="2.70.150.10">
    <property type="entry name" value="Calcium-transporting ATPase, cytoplasmic transduction domain A"/>
    <property type="match status" value="1"/>
</dbReference>
<dbReference type="PANTHER" id="PTHR48085">
    <property type="entry name" value="CADMIUM/ZINC-TRANSPORTING ATPASE HMA2-RELATED"/>
    <property type="match status" value="1"/>
</dbReference>
<evidence type="ECO:0000256" key="11">
    <source>
        <dbReference type="SAM" id="MobiDB-lite"/>
    </source>
</evidence>
<dbReference type="Pfam" id="PF00122">
    <property type="entry name" value="E1-E2_ATPase"/>
    <property type="match status" value="1"/>
</dbReference>
<feature type="compositionally biased region" description="Polar residues" evidence="11">
    <location>
        <begin position="19"/>
        <end position="47"/>
    </location>
</feature>
<evidence type="ECO:0000256" key="3">
    <source>
        <dbReference type="ARBA" id="ARBA00022692"/>
    </source>
</evidence>
<dbReference type="Gene3D" id="3.40.50.1000">
    <property type="entry name" value="HAD superfamily/HAD-like"/>
    <property type="match status" value="1"/>
</dbReference>
<dbReference type="SUPFAM" id="SSF55008">
    <property type="entry name" value="HMA, heavy metal-associated domain"/>
    <property type="match status" value="1"/>
</dbReference>
<dbReference type="Gene3D" id="3.40.1110.10">
    <property type="entry name" value="Calcium-transporting ATPase, cytoplasmic domain N"/>
    <property type="match status" value="1"/>
</dbReference>
<evidence type="ECO:0000256" key="10">
    <source>
        <dbReference type="RuleBase" id="RU362081"/>
    </source>
</evidence>
<dbReference type="InterPro" id="IPR036412">
    <property type="entry name" value="HAD-like_sf"/>
</dbReference>
<dbReference type="InterPro" id="IPR018303">
    <property type="entry name" value="ATPase_P-typ_P_site"/>
</dbReference>
<dbReference type="GO" id="GO:0016020">
    <property type="term" value="C:membrane"/>
    <property type="evidence" value="ECO:0007669"/>
    <property type="project" value="UniProtKB-SubCell"/>
</dbReference>
<dbReference type="InterPro" id="IPR051014">
    <property type="entry name" value="Cation_Transport_ATPase_IB"/>
</dbReference>
<feature type="region of interest" description="Disordered" evidence="11">
    <location>
        <begin position="336"/>
        <end position="363"/>
    </location>
</feature>
<keyword evidence="3 10" id="KW-0812">Transmembrane</keyword>
<dbReference type="InterPro" id="IPR023214">
    <property type="entry name" value="HAD_sf"/>
</dbReference>
<keyword evidence="7" id="KW-1278">Translocase</keyword>
<dbReference type="SUPFAM" id="SSF81665">
    <property type="entry name" value="Calcium ATPase, transmembrane domain M"/>
    <property type="match status" value="1"/>
</dbReference>
<dbReference type="SFLD" id="SFLDG00002">
    <property type="entry name" value="C1.7:_P-type_atpase_like"/>
    <property type="match status" value="1"/>
</dbReference>
<dbReference type="InterPro" id="IPR023298">
    <property type="entry name" value="ATPase_P-typ_TM_dom_sf"/>
</dbReference>
<feature type="transmembrane region" description="Helical" evidence="10">
    <location>
        <begin position="719"/>
        <end position="737"/>
    </location>
</feature>
<dbReference type="PRINTS" id="PR00119">
    <property type="entry name" value="CATATPASE"/>
</dbReference>
<reference evidence="13" key="1">
    <citation type="submission" date="2021-01" db="EMBL/GenBank/DDBJ databases">
        <authorList>
            <person name="Corre E."/>
            <person name="Pelletier E."/>
            <person name="Niang G."/>
            <person name="Scheremetjew M."/>
            <person name="Finn R."/>
            <person name="Kale V."/>
            <person name="Holt S."/>
            <person name="Cochrane G."/>
            <person name="Meng A."/>
            <person name="Brown T."/>
            <person name="Cohen L."/>
        </authorList>
    </citation>
    <scope>NUCLEOTIDE SEQUENCE</scope>
    <source>
        <strain evidence="13">MM31A-1</strain>
    </source>
</reference>
<dbReference type="GO" id="GO:0005524">
    <property type="term" value="F:ATP binding"/>
    <property type="evidence" value="ECO:0007669"/>
    <property type="project" value="UniProtKB-UniRule"/>
</dbReference>
<dbReference type="PANTHER" id="PTHR48085:SF5">
    <property type="entry name" value="CADMIUM_ZINC-TRANSPORTING ATPASE HMA4-RELATED"/>
    <property type="match status" value="1"/>
</dbReference>
<evidence type="ECO:0000313" key="13">
    <source>
        <dbReference type="EMBL" id="CAE0462490.1"/>
    </source>
</evidence>
<evidence type="ECO:0000256" key="9">
    <source>
        <dbReference type="ARBA" id="ARBA00023136"/>
    </source>
</evidence>
<proteinExistence type="inferred from homology"/>
<dbReference type="InterPro" id="IPR027256">
    <property type="entry name" value="P-typ_ATPase_IB"/>
</dbReference>
<comment type="similarity">
    <text evidence="2 10">Belongs to the cation transport ATPase (P-type) (TC 3.A.3) family. Type IB subfamily.</text>
</comment>
<dbReference type="SFLD" id="SFLDS00003">
    <property type="entry name" value="Haloacid_Dehalogenase"/>
    <property type="match status" value="1"/>
</dbReference>
<evidence type="ECO:0000256" key="2">
    <source>
        <dbReference type="ARBA" id="ARBA00006024"/>
    </source>
</evidence>
<feature type="transmembrane region" description="Helical" evidence="10">
    <location>
        <begin position="489"/>
        <end position="508"/>
    </location>
</feature>
<dbReference type="NCBIfam" id="TIGR01494">
    <property type="entry name" value="ATPase_P-type"/>
    <property type="match status" value="1"/>
</dbReference>
<dbReference type="NCBIfam" id="TIGR01525">
    <property type="entry name" value="ATPase-IB_hvy"/>
    <property type="match status" value="1"/>
</dbReference>
<gene>
    <name evidence="13" type="ORF">CDEB00056_LOCUS7331</name>
</gene>
<feature type="transmembrane region" description="Helical" evidence="10">
    <location>
        <begin position="514"/>
        <end position="531"/>
    </location>
</feature>
<keyword evidence="8 10" id="KW-1133">Transmembrane helix</keyword>
<feature type="transmembrane region" description="Helical" evidence="10">
    <location>
        <begin position="1097"/>
        <end position="1115"/>
    </location>
</feature>
<comment type="subcellular location">
    <subcellularLocation>
        <location evidence="1">Membrane</location>
        <topology evidence="1">Multi-pass membrane protein</topology>
    </subcellularLocation>
</comment>
<evidence type="ECO:0000256" key="4">
    <source>
        <dbReference type="ARBA" id="ARBA00022723"/>
    </source>
</evidence>
<evidence type="ECO:0000256" key="6">
    <source>
        <dbReference type="ARBA" id="ARBA00022840"/>
    </source>
</evidence>
<sequence length="1151" mass="123789">MLFENTTDDDAGERLPKKSNVTSLSATNPHQMSLNEPPTQNTVTANTHADPEPLGTAAVAKNEPFNLSAGTNSVGAAYHPEFMFCGACSTCAEPGSSTEGAAGMQPNALMMMNLPKFPKKIKRHRPNKHAMVFVSNATDSDDEKDIAGIDMKGVSNGTYVASVLPDDGNKNHRSASIYISNLSKESSQNMLLTSVLESTNGIASVKTYGDHPDEMKAKSVDIVYDPINVELDAVVKSLNDLGLNATLTKQSSDTVTSSMGHVKKSVRSSLHVEGICCASEVPQVTNILRTASSGVEKVRINITSRMVYVDHDPDIILVADLLNELNREGFGATVKKDGGAMRKRSTPKRLDNHHGRSDPESQAEQFARLPQNITFVESTLTSPCLAELEDIDSMYDVLDQAGLIGDQIRYAESNIASRTIKVEHNPNLITAQNVANALMDEGGYSNVTVLTDGKSENLILPSSMGPIGSQRFRVDRRCRLLRFHLPKGLGLNIILSGIFWIISLFGHFVEKWSYLQYAGLLSVLFGIPSVAKKAYRTIRRKHFDANCMMVTAAFGALALQQYDEAASVSFLFSISEYLEDRATRRARKALDTIINLRPDHANLINPRTNEIIIVPACELEVGSLVSVRTGDKIPSDGIVVEGFSQVDESSLTGESVPINKEAGDVVSGGTINAGNTRLVIRMTSIVEDSAVSRLIRLVEESASNRSPTELVVDAFAKSYTPIVICAAILMCTIPWFYGLDVGRRWTLNGLIIVVIACPCALTISTPVTYAAGLAATAQMGIIVKGGARLEALGSVKTIVFDKTGTLTEGKFRLVHLDIVGDQKKRRDVLELLALVEAPSSHPLAATLVNAAKNEGINMSSASSVVNHSILKGEGVTAEVDGDRVYVGNTRLFKRIGFYEALDSAQKKKVTQWNEEGGTVGFVGIKNIGIVGMFSVADGIRKEAKSVISSLLNDDINVLMLTGDGDGAAKAVARDVGIPFENVRSQFLPEDKLHYVSSMLGFSKRKGGLLTKKELLLFCGDGVNDAPALAVADIGVAMGEGAALAMEMSDVTLMDSNLTKLLYSIKIGAKVIVTVQENIVVSVVIKLIVIALTFAGKMSLLGAIASDVGVMLLVSLNGMKLLPGRRGLCCKRRNAYRQLTSQHPQASAGEIV</sequence>
<dbReference type="PROSITE" id="PS00154">
    <property type="entry name" value="ATPASE_E1_E2"/>
    <property type="match status" value="1"/>
</dbReference>
<dbReference type="InterPro" id="IPR006121">
    <property type="entry name" value="HMA_dom"/>
</dbReference>
<evidence type="ECO:0000259" key="12">
    <source>
        <dbReference type="PROSITE" id="PS50846"/>
    </source>
</evidence>
<feature type="compositionally biased region" description="Acidic residues" evidence="11">
    <location>
        <begin position="1"/>
        <end position="11"/>
    </location>
</feature>
<evidence type="ECO:0000256" key="5">
    <source>
        <dbReference type="ARBA" id="ARBA00022741"/>
    </source>
</evidence>
<organism evidence="13">
    <name type="scientific">Chaetoceros debilis</name>
    <dbReference type="NCBI Taxonomy" id="122233"/>
    <lineage>
        <taxon>Eukaryota</taxon>
        <taxon>Sar</taxon>
        <taxon>Stramenopiles</taxon>
        <taxon>Ochrophyta</taxon>
        <taxon>Bacillariophyta</taxon>
        <taxon>Coscinodiscophyceae</taxon>
        <taxon>Chaetocerotophycidae</taxon>
        <taxon>Chaetocerotales</taxon>
        <taxon>Chaetocerotaceae</taxon>
        <taxon>Chaetoceros</taxon>
    </lineage>
</organism>
<feature type="transmembrane region" description="Helical" evidence="10">
    <location>
        <begin position="1070"/>
        <end position="1091"/>
    </location>
</feature>
<evidence type="ECO:0000256" key="1">
    <source>
        <dbReference type="ARBA" id="ARBA00004141"/>
    </source>
</evidence>
<dbReference type="FunFam" id="2.70.150.10:FF:000002">
    <property type="entry name" value="Copper-transporting ATPase 1, putative"/>
    <property type="match status" value="1"/>
</dbReference>
<dbReference type="SUPFAM" id="SSF81653">
    <property type="entry name" value="Calcium ATPase, transduction domain A"/>
    <property type="match status" value="1"/>
</dbReference>
<dbReference type="SFLD" id="SFLDF00027">
    <property type="entry name" value="p-type_atpase"/>
    <property type="match status" value="1"/>
</dbReference>
<dbReference type="EMBL" id="HBIO01009517">
    <property type="protein sequence ID" value="CAE0462490.1"/>
    <property type="molecule type" value="Transcribed_RNA"/>
</dbReference>
<protein>
    <recommendedName>
        <fullName evidence="12">HMA domain-containing protein</fullName>
    </recommendedName>
</protein>
<dbReference type="GO" id="GO:0016887">
    <property type="term" value="F:ATP hydrolysis activity"/>
    <property type="evidence" value="ECO:0007669"/>
    <property type="project" value="InterPro"/>
</dbReference>
<keyword evidence="9 10" id="KW-0472">Membrane</keyword>
<feature type="region of interest" description="Disordered" evidence="11">
    <location>
        <begin position="1"/>
        <end position="48"/>
    </location>
</feature>